<evidence type="ECO:0000313" key="6">
    <source>
        <dbReference type="Proteomes" id="UP000256763"/>
    </source>
</evidence>
<comment type="caution">
    <text evidence="5">The sequence shown here is derived from an EMBL/GenBank/DDBJ whole genome shotgun (WGS) entry which is preliminary data.</text>
</comment>
<dbReference type="EMBL" id="NFZW01000030">
    <property type="protein sequence ID" value="RFA32342.1"/>
    <property type="molecule type" value="Genomic_DNA"/>
</dbReference>
<keyword evidence="6" id="KW-1185">Reference proteome</keyword>
<dbReference type="GO" id="GO:0006633">
    <property type="term" value="P:fatty acid biosynthetic process"/>
    <property type="evidence" value="ECO:0007669"/>
    <property type="project" value="UniProtKB-KW"/>
</dbReference>
<dbReference type="InterPro" id="IPR007431">
    <property type="entry name" value="ACP_PD"/>
</dbReference>
<dbReference type="Pfam" id="PF04336">
    <property type="entry name" value="ACP_PD"/>
    <property type="match status" value="1"/>
</dbReference>
<sequence length="194" mass="22508">MNYLAHLYLGDNTDQALVGNLLGDFVKGRIDPAQWPPAMAQGILLHRLIDSFTDAHPIVIRSKSRFSSDRRRFAGIIVDVCYDHFLARHWHRFSAEPLPPFTARVYQALRHYHGYLPPRLRQIAPRMERENWLYSYRQFDTASFVLDRIAQRFKRPTPLQGAGQEAALHYEALEADFLAFFPDAICYARAKMTT</sequence>
<protein>
    <recommendedName>
        <fullName evidence="7">ACP phosphodiesterase</fullName>
    </recommendedName>
</protein>
<evidence type="ECO:0008006" key="7">
    <source>
        <dbReference type="Google" id="ProtNLM"/>
    </source>
</evidence>
<keyword evidence="1" id="KW-0444">Lipid biosynthesis</keyword>
<accession>A0A3E0WHA3</accession>
<keyword evidence="4" id="KW-0275">Fatty acid biosynthesis</keyword>
<proteinExistence type="predicted"/>
<dbReference type="GO" id="GO:0008770">
    <property type="term" value="F:[acyl-carrier-protein] phosphodiesterase activity"/>
    <property type="evidence" value="ECO:0007669"/>
    <property type="project" value="InterPro"/>
</dbReference>
<evidence type="ECO:0000256" key="3">
    <source>
        <dbReference type="ARBA" id="ARBA00023098"/>
    </source>
</evidence>
<dbReference type="OrthoDB" id="8442777at2"/>
<dbReference type="PANTHER" id="PTHR38764">
    <property type="entry name" value="ACYL CARRIER PROTEIN PHOSPHODIESTERASE"/>
    <property type="match status" value="1"/>
</dbReference>
<gene>
    <name evidence="5" type="ORF">CAL65_19855</name>
</gene>
<evidence type="ECO:0000256" key="1">
    <source>
        <dbReference type="ARBA" id="ARBA00022516"/>
    </source>
</evidence>
<keyword evidence="2" id="KW-0378">Hydrolase</keyword>
<keyword evidence="3" id="KW-0443">Lipid metabolism</keyword>
<dbReference type="AlphaFoldDB" id="A0A3E0WHA3"/>
<evidence type="ECO:0000256" key="2">
    <source>
        <dbReference type="ARBA" id="ARBA00022801"/>
    </source>
</evidence>
<dbReference type="PANTHER" id="PTHR38764:SF1">
    <property type="entry name" value="ACYL CARRIER PROTEIN PHOSPHODIESTERASE"/>
    <property type="match status" value="1"/>
</dbReference>
<keyword evidence="4" id="KW-0276">Fatty acid metabolism</keyword>
<evidence type="ECO:0000313" key="5">
    <source>
        <dbReference type="EMBL" id="RFA32342.1"/>
    </source>
</evidence>
<dbReference type="Proteomes" id="UP000256763">
    <property type="component" value="Unassembled WGS sequence"/>
</dbReference>
<name>A0A3E0WHA3_9GAMM</name>
<dbReference type="RefSeq" id="WP_116303529.1">
    <property type="nucleotide sequence ID" value="NZ_NFZV01000023.1"/>
</dbReference>
<organism evidence="5 6">
    <name type="scientific">Alkalilimnicola ehrlichii</name>
    <dbReference type="NCBI Taxonomy" id="351052"/>
    <lineage>
        <taxon>Bacteria</taxon>
        <taxon>Pseudomonadati</taxon>
        <taxon>Pseudomonadota</taxon>
        <taxon>Gammaproteobacteria</taxon>
        <taxon>Chromatiales</taxon>
        <taxon>Ectothiorhodospiraceae</taxon>
        <taxon>Alkalilimnicola</taxon>
    </lineage>
</organism>
<evidence type="ECO:0000256" key="4">
    <source>
        <dbReference type="ARBA" id="ARBA00023160"/>
    </source>
</evidence>
<reference evidence="6" key="1">
    <citation type="submission" date="2017-05" db="EMBL/GenBank/DDBJ databases">
        <authorList>
            <person name="Sharma S."/>
            <person name="Sidhu C."/>
            <person name="Pinnaka A.K."/>
        </authorList>
    </citation>
    <scope>NUCLEOTIDE SEQUENCE [LARGE SCALE GENOMIC DNA]</scope>
    <source>
        <strain evidence="6">AK93</strain>
    </source>
</reference>
<dbReference type="PIRSF" id="PIRSF011489">
    <property type="entry name" value="DUF479"/>
    <property type="match status" value="1"/>
</dbReference>